<evidence type="ECO:0000313" key="5">
    <source>
        <dbReference type="Proteomes" id="UP000183760"/>
    </source>
</evidence>
<dbReference type="STRING" id="1334629.MFUL124B02_11305"/>
<feature type="domain" description="Condensation" evidence="2">
    <location>
        <begin position="58"/>
        <end position="372"/>
    </location>
</feature>
<reference evidence="3 6" key="2">
    <citation type="submission" date="2019-07" db="EMBL/GenBank/DDBJ databases">
        <title>Whole genome shotgun sequence of Myxococcus fulvus NBRC 100333.</title>
        <authorList>
            <person name="Hosoyama A."/>
            <person name="Uohara A."/>
            <person name="Ohji S."/>
            <person name="Ichikawa N."/>
        </authorList>
    </citation>
    <scope>NUCLEOTIDE SEQUENCE [LARGE SCALE GENOMIC DNA]</scope>
    <source>
        <strain evidence="3 6">NBRC 100333</strain>
    </source>
</reference>
<dbReference type="Proteomes" id="UP000321514">
    <property type="component" value="Unassembled WGS sequence"/>
</dbReference>
<dbReference type="GO" id="GO:0016874">
    <property type="term" value="F:ligase activity"/>
    <property type="evidence" value="ECO:0007669"/>
    <property type="project" value="UniProtKB-KW"/>
</dbReference>
<dbReference type="PANTHER" id="PTHR45527:SF10">
    <property type="entry name" value="PYOCHELIN SYNTHASE PCHF"/>
    <property type="match status" value="1"/>
</dbReference>
<organism evidence="3 6">
    <name type="scientific">Myxococcus fulvus</name>
    <dbReference type="NCBI Taxonomy" id="33"/>
    <lineage>
        <taxon>Bacteria</taxon>
        <taxon>Pseudomonadati</taxon>
        <taxon>Myxococcota</taxon>
        <taxon>Myxococcia</taxon>
        <taxon>Myxococcales</taxon>
        <taxon>Cystobacterineae</taxon>
        <taxon>Myxococcaceae</taxon>
        <taxon>Myxococcus</taxon>
    </lineage>
</organism>
<comment type="caution">
    <text evidence="3">The sequence shown here is derived from an EMBL/GenBank/DDBJ whole genome shotgun (WGS) entry which is preliminary data.</text>
</comment>
<evidence type="ECO:0000313" key="3">
    <source>
        <dbReference type="EMBL" id="GEN13245.1"/>
    </source>
</evidence>
<reference evidence="4 5" key="1">
    <citation type="submission" date="2016-10" db="EMBL/GenBank/DDBJ databases">
        <authorList>
            <person name="Varghese N."/>
            <person name="Submissions S."/>
        </authorList>
    </citation>
    <scope>NUCLEOTIDE SEQUENCE [LARGE SCALE GENOMIC DNA]</scope>
    <source>
        <strain evidence="4 5">DSM 16525</strain>
    </source>
</reference>
<gene>
    <name evidence="3" type="ORF">MFU01_82820</name>
    <name evidence="4" type="ORF">SAMN05443572_1198</name>
</gene>
<dbReference type="OrthoDB" id="9123229at2"/>
<evidence type="ECO:0000313" key="6">
    <source>
        <dbReference type="Proteomes" id="UP000321514"/>
    </source>
</evidence>
<dbReference type="GO" id="GO:0031177">
    <property type="term" value="F:phosphopantetheine binding"/>
    <property type="evidence" value="ECO:0007669"/>
    <property type="project" value="TreeGrafter"/>
</dbReference>
<evidence type="ECO:0000313" key="4">
    <source>
        <dbReference type="EMBL" id="SEU42222.1"/>
    </source>
</evidence>
<evidence type="ECO:0000259" key="2">
    <source>
        <dbReference type="Pfam" id="PF00668"/>
    </source>
</evidence>
<dbReference type="Gene3D" id="3.30.559.30">
    <property type="entry name" value="Nonribosomal peptide synthetase, condensation domain"/>
    <property type="match status" value="1"/>
</dbReference>
<dbReference type="PANTHER" id="PTHR45527">
    <property type="entry name" value="NONRIBOSOMAL PEPTIDE SYNTHETASE"/>
    <property type="match status" value="1"/>
</dbReference>
<dbReference type="AlphaFoldDB" id="A0A511TGE4"/>
<dbReference type="GO" id="GO:0043041">
    <property type="term" value="P:amino acid activation for nonribosomal peptide biosynthetic process"/>
    <property type="evidence" value="ECO:0007669"/>
    <property type="project" value="TreeGrafter"/>
</dbReference>
<dbReference type="EMBL" id="BJXR01000076">
    <property type="protein sequence ID" value="GEN13245.1"/>
    <property type="molecule type" value="Genomic_DNA"/>
</dbReference>
<keyword evidence="5" id="KW-1185">Reference proteome</keyword>
<accession>A0A511TGE4</accession>
<dbReference type="GO" id="GO:0005737">
    <property type="term" value="C:cytoplasm"/>
    <property type="evidence" value="ECO:0007669"/>
    <property type="project" value="TreeGrafter"/>
</dbReference>
<dbReference type="Proteomes" id="UP000183760">
    <property type="component" value="Unassembled WGS sequence"/>
</dbReference>
<dbReference type="RefSeq" id="WP_074959324.1">
    <property type="nucleotide sequence ID" value="NZ_BJXR01000076.1"/>
</dbReference>
<keyword evidence="1" id="KW-0436">Ligase</keyword>
<dbReference type="InterPro" id="IPR001242">
    <property type="entry name" value="Condensation_dom"/>
</dbReference>
<protein>
    <submittedName>
        <fullName evidence="4">Condensation domain-containing protein</fullName>
    </submittedName>
</protein>
<dbReference type="Gene3D" id="3.30.559.10">
    <property type="entry name" value="Chloramphenicol acetyltransferase-like domain"/>
    <property type="match status" value="1"/>
</dbReference>
<evidence type="ECO:0000256" key="1">
    <source>
        <dbReference type="ARBA" id="ARBA00022598"/>
    </source>
</evidence>
<dbReference type="Pfam" id="PF00668">
    <property type="entry name" value="Condensation"/>
    <property type="match status" value="1"/>
</dbReference>
<dbReference type="SUPFAM" id="SSF52777">
    <property type="entry name" value="CoA-dependent acyltransferases"/>
    <property type="match status" value="2"/>
</dbReference>
<dbReference type="GO" id="GO:0044550">
    <property type="term" value="P:secondary metabolite biosynthetic process"/>
    <property type="evidence" value="ECO:0007669"/>
    <property type="project" value="TreeGrafter"/>
</dbReference>
<proteinExistence type="predicted"/>
<name>A0A511TGE4_MYXFU</name>
<dbReference type="EMBL" id="FOIB01000019">
    <property type="protein sequence ID" value="SEU42222.1"/>
    <property type="molecule type" value="Genomic_DNA"/>
</dbReference>
<dbReference type="InterPro" id="IPR023213">
    <property type="entry name" value="CAT-like_dom_sf"/>
</dbReference>
<sequence>MHQLPLEKAGFHAGHVHEWRLRPAANTLASLSAGDRPASYNQEKHFAAAVSARQEHVSEDYWIGLSFRIPGPLDLAALEAALLCFVKRHEVLRCGFEQLIAGDLRCDVMTPAQVRLERTDVGHFASGEAVTAHIQGTFNRDIDTLSWPLFVMGVVVEASQATVYMGFDHILCDGLSLVFAVEDVQRDYAALTTGLPPAPESAGSYLDFGDVQRHRYSQLTADSPELDYWRAFIADAGGLFPHIPLDLGLESGRMYPALNSTVRLLDDAGAQAFERLCQQRDTKLFMGLLAVVGMALRDISGSQVYRGFMPISERKDPRWRKSFGWFVNTLAIRFPIADGMKFPEVVEGVREGFERLLRSVDVPFVKVWELLAPQYFHLRTWPFPVNFFSFLDYRKLPGADMLDVWQPRTMPESSHSNTGNMWFFRNAEGLFLNSIICDVPKSVDAFDRYRAAIASTLEELIRGTVRGGVTPRSGDAVIPPTAPQPSSSS</sequence>